<evidence type="ECO:0000313" key="1">
    <source>
        <dbReference type="EMBL" id="AQK60388.1"/>
    </source>
</evidence>
<dbReference type="Gene3D" id="1.10.530.10">
    <property type="match status" value="1"/>
</dbReference>
<dbReference type="AlphaFoldDB" id="A0A1D6QSC8"/>
<organism evidence="1">
    <name type="scientific">Zea mays</name>
    <name type="common">Maize</name>
    <dbReference type="NCBI Taxonomy" id="4577"/>
    <lineage>
        <taxon>Eukaryota</taxon>
        <taxon>Viridiplantae</taxon>
        <taxon>Streptophyta</taxon>
        <taxon>Embryophyta</taxon>
        <taxon>Tracheophyta</taxon>
        <taxon>Spermatophyta</taxon>
        <taxon>Magnoliopsida</taxon>
        <taxon>Liliopsida</taxon>
        <taxon>Poales</taxon>
        <taxon>Poaceae</taxon>
        <taxon>PACMAD clade</taxon>
        <taxon>Panicoideae</taxon>
        <taxon>Andropogonodae</taxon>
        <taxon>Andropogoneae</taxon>
        <taxon>Tripsacinae</taxon>
        <taxon>Zea</taxon>
    </lineage>
</organism>
<proteinExistence type="predicted"/>
<accession>A0A1D6QSC8</accession>
<protein>
    <submittedName>
        <fullName evidence="1">Transglycosylase SLT domain containing protein expressed</fullName>
    </submittedName>
</protein>
<sequence>MHRDCGYRAYTLISVDDLYNPFASMYFGASYLAWLSQYEGREQSYEFIVQAYLGGPENVSLQETGPFWNQFLESLTQYQDPKKYACAFCLTVCLTFLTNLLLFVMKFVTHQTCVAD</sequence>
<reference evidence="1" key="1">
    <citation type="submission" date="2015-12" db="EMBL/GenBank/DDBJ databases">
        <title>Update maize B73 reference genome by single molecule sequencing technologies.</title>
        <authorList>
            <consortium name="Maize Genome Sequencing Project"/>
            <person name="Ware D."/>
        </authorList>
    </citation>
    <scope>NUCLEOTIDE SEQUENCE</scope>
    <source>
        <tissue evidence="1">Seedling</tissue>
    </source>
</reference>
<dbReference type="SUPFAM" id="SSF53955">
    <property type="entry name" value="Lysozyme-like"/>
    <property type="match status" value="1"/>
</dbReference>
<gene>
    <name evidence="1" type="ORF">ZEAMMB73_Zm00001d053799</name>
</gene>
<dbReference type="InterPro" id="IPR023346">
    <property type="entry name" value="Lysozyme-like_dom_sf"/>
</dbReference>
<dbReference type="PANTHER" id="PTHR37179">
    <property type="entry name" value="TRANSGLYCOSYLASE"/>
    <property type="match status" value="1"/>
</dbReference>
<name>A0A1D6QSC8_MAIZE</name>
<dbReference type="EMBL" id="CM000780">
    <property type="protein sequence ID" value="AQK60388.1"/>
    <property type="molecule type" value="Genomic_DNA"/>
</dbReference>
<dbReference type="PANTHER" id="PTHR37179:SF1">
    <property type="entry name" value="TRANSGLYCOSYLASE"/>
    <property type="match status" value="1"/>
</dbReference>